<dbReference type="Proteomes" id="UP000617734">
    <property type="component" value="Unassembled WGS sequence"/>
</dbReference>
<reference evidence="1" key="1">
    <citation type="journal article" date="2014" name="Int. J. Syst. Evol. Microbiol.">
        <title>Complete genome sequence of Corynebacterium casei LMG S-19264T (=DSM 44701T), isolated from a smear-ripened cheese.</title>
        <authorList>
            <consortium name="US DOE Joint Genome Institute (JGI-PGF)"/>
            <person name="Walter F."/>
            <person name="Albersmeier A."/>
            <person name="Kalinowski J."/>
            <person name="Ruckert C."/>
        </authorList>
    </citation>
    <scope>NUCLEOTIDE SEQUENCE</scope>
    <source>
        <strain evidence="1">JCM 4646</strain>
    </source>
</reference>
<name>A0A919GB66_9ACTN</name>
<reference evidence="1" key="2">
    <citation type="submission" date="2020-09" db="EMBL/GenBank/DDBJ databases">
        <authorList>
            <person name="Sun Q."/>
            <person name="Ohkuma M."/>
        </authorList>
    </citation>
    <scope>NUCLEOTIDE SEQUENCE</scope>
    <source>
        <strain evidence="1">JCM 4646</strain>
    </source>
</reference>
<comment type="caution">
    <text evidence="1">The sequence shown here is derived from an EMBL/GenBank/DDBJ whole genome shotgun (WGS) entry which is preliminary data.</text>
</comment>
<organism evidence="1 2">
    <name type="scientific">Kitasatospora indigofera</name>
    <dbReference type="NCBI Taxonomy" id="67307"/>
    <lineage>
        <taxon>Bacteria</taxon>
        <taxon>Bacillati</taxon>
        <taxon>Actinomycetota</taxon>
        <taxon>Actinomycetes</taxon>
        <taxon>Kitasatosporales</taxon>
        <taxon>Streptomycetaceae</taxon>
        <taxon>Kitasatospora</taxon>
    </lineage>
</organism>
<gene>
    <name evidence="1" type="ORF">GCM10018781_61740</name>
</gene>
<evidence type="ECO:0000313" key="2">
    <source>
        <dbReference type="Proteomes" id="UP000617734"/>
    </source>
</evidence>
<dbReference type="EMBL" id="BNBO01000048">
    <property type="protein sequence ID" value="GHH80700.1"/>
    <property type="molecule type" value="Genomic_DNA"/>
</dbReference>
<keyword evidence="2" id="KW-1185">Reference proteome</keyword>
<protein>
    <submittedName>
        <fullName evidence="1">Uncharacterized protein</fullName>
    </submittedName>
</protein>
<proteinExistence type="predicted"/>
<dbReference type="AlphaFoldDB" id="A0A919GB66"/>
<sequence>MTEISGESCGKLSMGDILAQGGRPQALCPFFARLPRAAGRRRRAGGASIAPYAWTCRADHPRRPPDAP</sequence>
<accession>A0A919GB66</accession>
<evidence type="ECO:0000313" key="1">
    <source>
        <dbReference type="EMBL" id="GHH80700.1"/>
    </source>
</evidence>